<evidence type="ECO:0000256" key="1">
    <source>
        <dbReference type="SAM" id="MobiDB-lite"/>
    </source>
</evidence>
<comment type="caution">
    <text evidence="2">The sequence shown here is derived from an EMBL/GenBank/DDBJ whole genome shotgun (WGS) entry which is preliminary data.</text>
</comment>
<name>A0A3E2HPA7_SCYLI</name>
<proteinExistence type="predicted"/>
<feature type="region of interest" description="Disordered" evidence="1">
    <location>
        <begin position="1"/>
        <end position="62"/>
    </location>
</feature>
<evidence type="ECO:0008006" key="4">
    <source>
        <dbReference type="Google" id="ProtNLM"/>
    </source>
</evidence>
<dbReference type="EMBL" id="NCSJ02000011">
    <property type="protein sequence ID" value="RFU35218.1"/>
    <property type="molecule type" value="Genomic_DNA"/>
</dbReference>
<feature type="non-terminal residue" evidence="2">
    <location>
        <position position="1"/>
    </location>
</feature>
<keyword evidence="3" id="KW-1185">Reference proteome</keyword>
<evidence type="ECO:0000313" key="2">
    <source>
        <dbReference type="EMBL" id="RFU35218.1"/>
    </source>
</evidence>
<dbReference type="AlphaFoldDB" id="A0A3E2HPA7"/>
<feature type="non-terminal residue" evidence="2">
    <location>
        <position position="87"/>
    </location>
</feature>
<gene>
    <name evidence="2" type="ORF">B7463_g1131</name>
</gene>
<evidence type="ECO:0000313" key="3">
    <source>
        <dbReference type="Proteomes" id="UP000258309"/>
    </source>
</evidence>
<dbReference type="OrthoDB" id="4158609at2759"/>
<reference evidence="2 3" key="1">
    <citation type="submission" date="2018-05" db="EMBL/GenBank/DDBJ databases">
        <title>Draft genome sequence of Scytalidium lignicola DSM 105466, a ubiquitous saprotrophic fungus.</title>
        <authorList>
            <person name="Buettner E."/>
            <person name="Gebauer A.M."/>
            <person name="Hofrichter M."/>
            <person name="Liers C."/>
            <person name="Kellner H."/>
        </authorList>
    </citation>
    <scope>NUCLEOTIDE SEQUENCE [LARGE SCALE GENOMIC DNA]</scope>
    <source>
        <strain evidence="2 3">DSM 105466</strain>
    </source>
</reference>
<dbReference type="Proteomes" id="UP000258309">
    <property type="component" value="Unassembled WGS sequence"/>
</dbReference>
<sequence length="87" mass="9567">MSSPVPANQSRPNDVEGPAAPKRRTSSTSSSGVLFAGLMNQKRNSTDPAAQARRQSFHDQKPATGMIGNWWNKFSFPSLVLFELYVL</sequence>
<organism evidence="2 3">
    <name type="scientific">Scytalidium lignicola</name>
    <name type="common">Hyphomycete</name>
    <dbReference type="NCBI Taxonomy" id="5539"/>
    <lineage>
        <taxon>Eukaryota</taxon>
        <taxon>Fungi</taxon>
        <taxon>Dikarya</taxon>
        <taxon>Ascomycota</taxon>
        <taxon>Pezizomycotina</taxon>
        <taxon>Leotiomycetes</taxon>
        <taxon>Leotiomycetes incertae sedis</taxon>
        <taxon>Scytalidium</taxon>
    </lineage>
</organism>
<feature type="compositionally biased region" description="Polar residues" evidence="1">
    <location>
        <begin position="1"/>
        <end position="12"/>
    </location>
</feature>
<accession>A0A3E2HPA7</accession>
<protein>
    <recommendedName>
        <fullName evidence="4">Conidiation-specific protein 8</fullName>
    </recommendedName>
</protein>